<organism evidence="1 2">
    <name type="scientific">Butyricimonas hominis</name>
    <dbReference type="NCBI Taxonomy" id="2763032"/>
    <lineage>
        <taxon>Bacteria</taxon>
        <taxon>Pseudomonadati</taxon>
        <taxon>Bacteroidota</taxon>
        <taxon>Bacteroidia</taxon>
        <taxon>Bacteroidales</taxon>
        <taxon>Odoribacteraceae</taxon>
        <taxon>Butyricimonas</taxon>
    </lineage>
</organism>
<comment type="caution">
    <text evidence="1">The sequence shown here is derived from an EMBL/GenBank/DDBJ whole genome shotgun (WGS) entry which is preliminary data.</text>
</comment>
<protein>
    <submittedName>
        <fullName evidence="1">Uncharacterized protein</fullName>
    </submittedName>
</protein>
<accession>A0ABR7CWF4</accession>
<evidence type="ECO:0000313" key="1">
    <source>
        <dbReference type="EMBL" id="MBC5620006.1"/>
    </source>
</evidence>
<keyword evidence="2" id="KW-1185">Reference proteome</keyword>
<name>A0ABR7CWF4_9BACT</name>
<dbReference type="EMBL" id="JACOOH010000001">
    <property type="protein sequence ID" value="MBC5620006.1"/>
    <property type="molecule type" value="Genomic_DNA"/>
</dbReference>
<evidence type="ECO:0000313" key="2">
    <source>
        <dbReference type="Proteomes" id="UP000646484"/>
    </source>
</evidence>
<dbReference type="RefSeq" id="WP_186974847.1">
    <property type="nucleotide sequence ID" value="NZ_JACOOH010000001.1"/>
</dbReference>
<dbReference type="Proteomes" id="UP000646484">
    <property type="component" value="Unassembled WGS sequence"/>
</dbReference>
<sequence length="68" mass="7691">MRFLLCPQCGIRRFHVKDAQGNLCLVQVTTDHEVVPVNENDSLEGFDTTILYCLGCSWSGSPKSLKRY</sequence>
<proteinExistence type="predicted"/>
<reference evidence="1 2" key="1">
    <citation type="submission" date="2020-08" db="EMBL/GenBank/DDBJ databases">
        <title>Genome public.</title>
        <authorList>
            <person name="Liu C."/>
            <person name="Sun Q."/>
        </authorList>
    </citation>
    <scope>NUCLEOTIDE SEQUENCE [LARGE SCALE GENOMIC DNA]</scope>
    <source>
        <strain evidence="1 2">NSJ-56</strain>
    </source>
</reference>
<gene>
    <name evidence="1" type="ORF">H8S64_02720</name>
</gene>